<gene>
    <name evidence="3" type="ORF">ABUW04_13950</name>
</gene>
<keyword evidence="2" id="KW-0472">Membrane</keyword>
<feature type="compositionally biased region" description="Gly residues" evidence="1">
    <location>
        <begin position="116"/>
        <end position="134"/>
    </location>
</feature>
<dbReference type="Proteomes" id="UP001592581">
    <property type="component" value="Unassembled WGS sequence"/>
</dbReference>
<reference evidence="3 4" key="1">
    <citation type="submission" date="2024-06" db="EMBL/GenBank/DDBJ databases">
        <authorList>
            <person name="Lee S.D."/>
        </authorList>
    </citation>
    <scope>NUCLEOTIDE SEQUENCE [LARGE SCALE GENOMIC DNA]</scope>
    <source>
        <strain evidence="3 4">N1-10</strain>
    </source>
</reference>
<protein>
    <recommendedName>
        <fullName evidence="5">DUF5666 domain-containing protein</fullName>
    </recommendedName>
</protein>
<comment type="caution">
    <text evidence="3">The sequence shown here is derived from an EMBL/GenBank/DDBJ whole genome shotgun (WGS) entry which is preliminary data.</text>
</comment>
<feature type="compositionally biased region" description="Low complexity" evidence="1">
    <location>
        <begin position="170"/>
        <end position="182"/>
    </location>
</feature>
<feature type="transmembrane region" description="Helical" evidence="2">
    <location>
        <begin position="66"/>
        <end position="87"/>
    </location>
</feature>
<dbReference type="EMBL" id="JBEUKS010000004">
    <property type="protein sequence ID" value="MFC1439361.1"/>
    <property type="molecule type" value="Genomic_DNA"/>
</dbReference>
<sequence length="216" mass="20964">MAAKQSEELATTARVPVVNLPVPYEAGSAVPALPGGEDPEAILAEPPDTRDISAELAEPPRRKLPLLSMLLFAGMIAGLGFAGGAYYEKQNPSTSSTAGAGFARTGAAPGGFSAEGAGGGFGGGAPGGTGGTGTGSSTSSTSGTVKLVDGSTVYLTTSSGSVIKVTTKSSTKVTTTKTGKTTDLTPGQTVTVEGTTDSSGSVAATTVTEAAPTTSG</sequence>
<feature type="region of interest" description="Disordered" evidence="1">
    <location>
        <begin position="28"/>
        <end position="47"/>
    </location>
</feature>
<feature type="region of interest" description="Disordered" evidence="1">
    <location>
        <begin position="114"/>
        <end position="143"/>
    </location>
</feature>
<evidence type="ECO:0000256" key="2">
    <source>
        <dbReference type="SAM" id="Phobius"/>
    </source>
</evidence>
<feature type="compositionally biased region" description="Polar residues" evidence="1">
    <location>
        <begin position="183"/>
        <end position="193"/>
    </location>
</feature>
<accession>A0ABV6XMC9</accession>
<name>A0ABV6XMC9_9ACTN</name>
<evidence type="ECO:0000256" key="1">
    <source>
        <dbReference type="SAM" id="MobiDB-lite"/>
    </source>
</evidence>
<feature type="region of interest" description="Disordered" evidence="1">
    <location>
        <begin position="170"/>
        <end position="216"/>
    </location>
</feature>
<evidence type="ECO:0000313" key="3">
    <source>
        <dbReference type="EMBL" id="MFC1439361.1"/>
    </source>
</evidence>
<keyword evidence="4" id="KW-1185">Reference proteome</keyword>
<keyword evidence="2" id="KW-1133">Transmembrane helix</keyword>
<evidence type="ECO:0008006" key="5">
    <source>
        <dbReference type="Google" id="ProtNLM"/>
    </source>
</evidence>
<dbReference type="RefSeq" id="WP_380564753.1">
    <property type="nucleotide sequence ID" value="NZ_JBEUKS010000004.1"/>
</dbReference>
<organism evidence="3 4">
    <name type="scientific">Streptacidiphilus jeojiensis</name>
    <dbReference type="NCBI Taxonomy" id="3229225"/>
    <lineage>
        <taxon>Bacteria</taxon>
        <taxon>Bacillati</taxon>
        <taxon>Actinomycetota</taxon>
        <taxon>Actinomycetes</taxon>
        <taxon>Kitasatosporales</taxon>
        <taxon>Streptomycetaceae</taxon>
        <taxon>Streptacidiphilus</taxon>
    </lineage>
</organism>
<keyword evidence="2" id="KW-0812">Transmembrane</keyword>
<feature type="compositionally biased region" description="Low complexity" evidence="1">
    <location>
        <begin position="194"/>
        <end position="216"/>
    </location>
</feature>
<proteinExistence type="predicted"/>
<evidence type="ECO:0000313" key="4">
    <source>
        <dbReference type="Proteomes" id="UP001592581"/>
    </source>
</evidence>